<dbReference type="OrthoDB" id="9793825at2"/>
<dbReference type="PRINTS" id="PR00081">
    <property type="entry name" value="GDHRDH"/>
</dbReference>
<sequence length="227" mass="24948">MALKNILVVGAGSGIGKSLLEKLNTTPEYFPIGISRRGIPLEENLERGLNYLCDLGNQDQILKFTSSLLKIWKEIHAVYFASGDGLFLKIEDLEWEDLQKHLTLNLSAPILLTSKLLPSMKKGSLLCYISSTAGRQGFPESSPYCASKHGLAGFAKAIREEVKGRGIRVTTVYAGAIDTPIWDGREGFKREDMIPATDAAIFLESLYSLPASFNQDEVLFLPPKGVL</sequence>
<dbReference type="AlphaFoldDB" id="A0A2M9XAB3"/>
<dbReference type="InterPro" id="IPR036291">
    <property type="entry name" value="NAD(P)-bd_dom_sf"/>
</dbReference>
<dbReference type="Pfam" id="PF00106">
    <property type="entry name" value="adh_short"/>
    <property type="match status" value="1"/>
</dbReference>
<evidence type="ECO:0000313" key="3">
    <source>
        <dbReference type="EMBL" id="PJZ24637.1"/>
    </source>
</evidence>
<protein>
    <submittedName>
        <fullName evidence="3">3-oxoacyl-ACP reductase</fullName>
    </submittedName>
</protein>
<reference evidence="3 4" key="1">
    <citation type="submission" date="2017-07" db="EMBL/GenBank/DDBJ databases">
        <title>Leptospira spp. isolated from tropical soils.</title>
        <authorList>
            <person name="Thibeaux R."/>
            <person name="Iraola G."/>
            <person name="Ferres I."/>
            <person name="Bierque E."/>
            <person name="Girault D."/>
            <person name="Soupe-Gilbert M.-E."/>
            <person name="Picardeau M."/>
            <person name="Goarant C."/>
        </authorList>
    </citation>
    <scope>NUCLEOTIDE SEQUENCE [LARGE SCALE GENOMIC DNA]</scope>
    <source>
        <strain evidence="3 4">MCA1-C-A1</strain>
    </source>
</reference>
<proteinExistence type="inferred from homology"/>
<dbReference type="RefSeq" id="WP_100707337.1">
    <property type="nucleotide sequence ID" value="NZ_NPDL01000006.1"/>
</dbReference>
<evidence type="ECO:0000313" key="4">
    <source>
        <dbReference type="Proteomes" id="UP000232196"/>
    </source>
</evidence>
<comment type="similarity">
    <text evidence="1">Belongs to the short-chain dehydrogenases/reductases (SDR) family.</text>
</comment>
<evidence type="ECO:0000256" key="1">
    <source>
        <dbReference type="ARBA" id="ARBA00006484"/>
    </source>
</evidence>
<name>A0A2M9XAB3_9LEPT</name>
<dbReference type="SUPFAM" id="SSF51735">
    <property type="entry name" value="NAD(P)-binding Rossmann-fold domains"/>
    <property type="match status" value="1"/>
</dbReference>
<dbReference type="Proteomes" id="UP000232196">
    <property type="component" value="Unassembled WGS sequence"/>
</dbReference>
<dbReference type="InterPro" id="IPR020904">
    <property type="entry name" value="Sc_DH/Rdtase_CS"/>
</dbReference>
<keyword evidence="2" id="KW-0560">Oxidoreductase</keyword>
<dbReference type="PANTHER" id="PTHR42901:SF1">
    <property type="entry name" value="ALCOHOL DEHYDROGENASE"/>
    <property type="match status" value="1"/>
</dbReference>
<dbReference type="Gene3D" id="3.40.50.720">
    <property type="entry name" value="NAD(P)-binding Rossmann-like Domain"/>
    <property type="match status" value="1"/>
</dbReference>
<gene>
    <name evidence="3" type="ORF">CH357_13665</name>
</gene>
<dbReference type="PANTHER" id="PTHR42901">
    <property type="entry name" value="ALCOHOL DEHYDROGENASE"/>
    <property type="match status" value="1"/>
</dbReference>
<dbReference type="EMBL" id="NPDN01000007">
    <property type="protein sequence ID" value="PJZ24637.1"/>
    <property type="molecule type" value="Genomic_DNA"/>
</dbReference>
<organism evidence="3 4">
    <name type="scientific">Leptospira hartskeerlii</name>
    <dbReference type="NCBI Taxonomy" id="2023177"/>
    <lineage>
        <taxon>Bacteria</taxon>
        <taxon>Pseudomonadati</taxon>
        <taxon>Spirochaetota</taxon>
        <taxon>Spirochaetia</taxon>
        <taxon>Leptospirales</taxon>
        <taxon>Leptospiraceae</taxon>
        <taxon>Leptospira</taxon>
    </lineage>
</organism>
<dbReference type="CDD" id="cd05233">
    <property type="entry name" value="SDR_c"/>
    <property type="match status" value="1"/>
</dbReference>
<keyword evidence="4" id="KW-1185">Reference proteome</keyword>
<dbReference type="GO" id="GO:0016491">
    <property type="term" value="F:oxidoreductase activity"/>
    <property type="evidence" value="ECO:0007669"/>
    <property type="project" value="UniProtKB-KW"/>
</dbReference>
<evidence type="ECO:0000256" key="2">
    <source>
        <dbReference type="ARBA" id="ARBA00023002"/>
    </source>
</evidence>
<comment type="caution">
    <text evidence="3">The sequence shown here is derived from an EMBL/GenBank/DDBJ whole genome shotgun (WGS) entry which is preliminary data.</text>
</comment>
<dbReference type="InterPro" id="IPR002347">
    <property type="entry name" value="SDR_fam"/>
</dbReference>
<dbReference type="PROSITE" id="PS00061">
    <property type="entry name" value="ADH_SHORT"/>
    <property type="match status" value="1"/>
</dbReference>
<accession>A0A2M9XAB3</accession>